<accession>A0ACB5TAR3</accession>
<comment type="caution">
    <text evidence="1">The sequence shown here is derived from an EMBL/GenBank/DDBJ whole genome shotgun (WGS) entry which is preliminary data.</text>
</comment>
<evidence type="ECO:0000313" key="2">
    <source>
        <dbReference type="Proteomes" id="UP001165064"/>
    </source>
</evidence>
<protein>
    <submittedName>
        <fullName evidence="1">Unnamed protein product</fullName>
    </submittedName>
</protein>
<keyword evidence="2" id="KW-1185">Reference proteome</keyword>
<organism evidence="1 2">
    <name type="scientific">Ambrosiozyma monospora</name>
    <name type="common">Yeast</name>
    <name type="synonym">Endomycopsis monosporus</name>
    <dbReference type="NCBI Taxonomy" id="43982"/>
    <lineage>
        <taxon>Eukaryota</taxon>
        <taxon>Fungi</taxon>
        <taxon>Dikarya</taxon>
        <taxon>Ascomycota</taxon>
        <taxon>Saccharomycotina</taxon>
        <taxon>Pichiomycetes</taxon>
        <taxon>Pichiales</taxon>
        <taxon>Pichiaceae</taxon>
        <taxon>Ambrosiozyma</taxon>
    </lineage>
</organism>
<dbReference type="EMBL" id="BSXS01004994">
    <property type="protein sequence ID" value="GME83796.1"/>
    <property type="molecule type" value="Genomic_DNA"/>
</dbReference>
<gene>
    <name evidence="1" type="ORF">Amon02_000640700</name>
</gene>
<evidence type="ECO:0000313" key="1">
    <source>
        <dbReference type="EMBL" id="GME83796.1"/>
    </source>
</evidence>
<proteinExistence type="predicted"/>
<dbReference type="Proteomes" id="UP001165064">
    <property type="component" value="Unassembled WGS sequence"/>
</dbReference>
<sequence length="287" mass="31937">MTSEKKHIYDTPESNITNSSTCKAESSGGSTESRLRIIPKTEVNVTPQSNHFTGRGMIDQTLSQLMQEIRQKNRLEHGEDKIDWNKTKPPHTEQQHQPHLPPTPPPPAHMSPPNGMDLNQTFSPHVPSMTNIMFPTTQSPHYNNKPYRNSGNPLEIRMNRYGYVLDTATTMNPSLQSVLGLGLGVGSGTGSGPGTGTGLSAPFGGFMEDNNDDRWYGMTPSEYEVLFANELAEIEKEKERQMQMTLGSATSEYLQNSNSNSDPFDLESVDYSSFNDSTYATARRWNT</sequence>
<reference evidence="1" key="1">
    <citation type="submission" date="2023-04" db="EMBL/GenBank/DDBJ databases">
        <title>Ambrosiozyma monospora NBRC 10751.</title>
        <authorList>
            <person name="Ichikawa N."/>
            <person name="Sato H."/>
            <person name="Tonouchi N."/>
        </authorList>
    </citation>
    <scope>NUCLEOTIDE SEQUENCE</scope>
    <source>
        <strain evidence="1">NBRC 10751</strain>
    </source>
</reference>
<name>A0ACB5TAR3_AMBMO</name>